<dbReference type="EMBL" id="JANPWB010000003">
    <property type="protein sequence ID" value="KAJ1196480.1"/>
    <property type="molecule type" value="Genomic_DNA"/>
</dbReference>
<protein>
    <submittedName>
        <fullName evidence="2">Uncharacterized protein</fullName>
    </submittedName>
</protein>
<comment type="caution">
    <text evidence="2">The sequence shown here is derived from an EMBL/GenBank/DDBJ whole genome shotgun (WGS) entry which is preliminary data.</text>
</comment>
<reference evidence="2" key="1">
    <citation type="journal article" date="2022" name="bioRxiv">
        <title>Sequencing and chromosome-scale assembly of the giantPleurodeles waltlgenome.</title>
        <authorList>
            <person name="Brown T."/>
            <person name="Elewa A."/>
            <person name="Iarovenko S."/>
            <person name="Subramanian E."/>
            <person name="Araus A.J."/>
            <person name="Petzold A."/>
            <person name="Susuki M."/>
            <person name="Suzuki K.-i.T."/>
            <person name="Hayashi T."/>
            <person name="Toyoda A."/>
            <person name="Oliveira C."/>
            <person name="Osipova E."/>
            <person name="Leigh N.D."/>
            <person name="Simon A."/>
            <person name="Yun M.H."/>
        </authorList>
    </citation>
    <scope>NUCLEOTIDE SEQUENCE</scope>
    <source>
        <strain evidence="2">20211129_DDA</strain>
        <tissue evidence="2">Liver</tissue>
    </source>
</reference>
<name>A0AAV7V5J5_PLEWA</name>
<feature type="compositionally biased region" description="Polar residues" evidence="1">
    <location>
        <begin position="1"/>
        <end position="10"/>
    </location>
</feature>
<evidence type="ECO:0000256" key="1">
    <source>
        <dbReference type="SAM" id="MobiDB-lite"/>
    </source>
</evidence>
<dbReference type="AlphaFoldDB" id="A0AAV7V5J5"/>
<gene>
    <name evidence="2" type="ORF">NDU88_000351</name>
</gene>
<sequence length="203" mass="22138">MHHSAASDSQALHGPSPSVVHSSLSRGRPSSPPLRTSPPPDPGVSFSESAVPKYYYWARLGCGNKWVHQVLTPVGAPAALGSTSALRAASAAVKAEQRVPCTTTRWRRLLTNQQVLFISRDFAVPPGGVPSTLTELLLSRCSAPEYRQAAPLPYERGDLFTNLQYCRVLFSADSLLSHQVAPFTQRLIRFFVVVAQIILSTTW</sequence>
<feature type="region of interest" description="Disordered" evidence="1">
    <location>
        <begin position="1"/>
        <end position="44"/>
    </location>
</feature>
<organism evidence="2 3">
    <name type="scientific">Pleurodeles waltl</name>
    <name type="common">Iberian ribbed newt</name>
    <dbReference type="NCBI Taxonomy" id="8319"/>
    <lineage>
        <taxon>Eukaryota</taxon>
        <taxon>Metazoa</taxon>
        <taxon>Chordata</taxon>
        <taxon>Craniata</taxon>
        <taxon>Vertebrata</taxon>
        <taxon>Euteleostomi</taxon>
        <taxon>Amphibia</taxon>
        <taxon>Batrachia</taxon>
        <taxon>Caudata</taxon>
        <taxon>Salamandroidea</taxon>
        <taxon>Salamandridae</taxon>
        <taxon>Pleurodelinae</taxon>
        <taxon>Pleurodeles</taxon>
    </lineage>
</organism>
<evidence type="ECO:0000313" key="2">
    <source>
        <dbReference type="EMBL" id="KAJ1196480.1"/>
    </source>
</evidence>
<keyword evidence="3" id="KW-1185">Reference proteome</keyword>
<evidence type="ECO:0000313" key="3">
    <source>
        <dbReference type="Proteomes" id="UP001066276"/>
    </source>
</evidence>
<accession>A0AAV7V5J5</accession>
<feature type="compositionally biased region" description="Pro residues" evidence="1">
    <location>
        <begin position="30"/>
        <end position="42"/>
    </location>
</feature>
<proteinExistence type="predicted"/>
<dbReference type="Proteomes" id="UP001066276">
    <property type="component" value="Chromosome 2_1"/>
</dbReference>